<dbReference type="EMBL" id="CP104143">
    <property type="protein sequence ID" value="UWU14362.1"/>
    <property type="molecule type" value="Genomic_DNA"/>
</dbReference>
<evidence type="ECO:0000313" key="3">
    <source>
        <dbReference type="EMBL" id="UWU14362.1"/>
    </source>
</evidence>
<keyword evidence="1" id="KW-1133">Transmembrane helix</keyword>
<proteinExistence type="predicted"/>
<keyword evidence="1" id="KW-0472">Membrane</keyword>
<evidence type="ECO:0000313" key="5">
    <source>
        <dbReference type="Proteomes" id="UP001060123"/>
    </source>
</evidence>
<organism evidence="2 4">
    <name type="scientific">Rhizobium sullae</name>
    <name type="common">Rhizobium hedysari</name>
    <dbReference type="NCBI Taxonomy" id="50338"/>
    <lineage>
        <taxon>Bacteria</taxon>
        <taxon>Pseudomonadati</taxon>
        <taxon>Pseudomonadota</taxon>
        <taxon>Alphaproteobacteria</taxon>
        <taxon>Hyphomicrobiales</taxon>
        <taxon>Rhizobiaceae</taxon>
        <taxon>Rhizobium/Agrobacterium group</taxon>
        <taxon>Rhizobium</taxon>
    </lineage>
</organism>
<dbReference type="EMBL" id="PIQN01000005">
    <property type="protein sequence ID" value="PKA44127.1"/>
    <property type="molecule type" value="Genomic_DNA"/>
</dbReference>
<evidence type="ECO:0000313" key="2">
    <source>
        <dbReference type="EMBL" id="PKA44127.1"/>
    </source>
</evidence>
<dbReference type="RefSeq" id="WP_027510644.1">
    <property type="nucleotide sequence ID" value="NZ_CP104143.1"/>
</dbReference>
<keyword evidence="5" id="KW-1185">Reference proteome</keyword>
<keyword evidence="1" id="KW-0812">Transmembrane</keyword>
<sequence length="67" mass="7544">MVAAYIDEFIMFCAGLWMTAVGFGYLTFLTPNQRDQNAWLAKLVIYFKWMGPLLLLIATILAIASPV</sequence>
<reference evidence="2 4" key="2">
    <citation type="submission" date="2017-12" db="EMBL/GenBank/DDBJ databases">
        <title>Genome sequence of Rhizobium sullae HCNT1 isolated from Sulla coronaria nodules and featuring peculiar denitrification phenotypes.</title>
        <authorList>
            <person name="De Diego-Diaz B."/>
            <person name="Treu L."/>
            <person name="Campanaro S."/>
            <person name="Da Silva Duarte V."/>
            <person name="Basaglia M."/>
            <person name="Favaro L."/>
            <person name="Casella S."/>
            <person name="Squartini A."/>
        </authorList>
    </citation>
    <scope>NUCLEOTIDE SEQUENCE [LARGE SCALE GENOMIC DNA]</scope>
    <source>
        <strain evidence="2 4">HCNT1</strain>
    </source>
</reference>
<dbReference type="Proteomes" id="UP000232164">
    <property type="component" value="Unassembled WGS sequence"/>
</dbReference>
<name>A0A2N0DDF2_RHISU</name>
<dbReference type="AlphaFoldDB" id="A0A2N0DDF2"/>
<reference evidence="2 4" key="1">
    <citation type="submission" date="2017-11" db="EMBL/GenBank/DDBJ databases">
        <authorList>
            <person name="Han C.G."/>
        </authorList>
    </citation>
    <scope>NUCLEOTIDE SEQUENCE [LARGE SCALE GENOMIC DNA]</scope>
    <source>
        <strain evidence="2 4">HCNT1</strain>
    </source>
</reference>
<evidence type="ECO:0000313" key="4">
    <source>
        <dbReference type="Proteomes" id="UP000232164"/>
    </source>
</evidence>
<accession>A0A2N0DDF2</accession>
<feature type="transmembrane region" description="Helical" evidence="1">
    <location>
        <begin position="43"/>
        <end position="64"/>
    </location>
</feature>
<dbReference type="Proteomes" id="UP001060123">
    <property type="component" value="Chromosome"/>
</dbReference>
<protein>
    <submittedName>
        <fullName evidence="2">Uncharacterized protein</fullName>
    </submittedName>
</protein>
<feature type="transmembrane region" description="Helical" evidence="1">
    <location>
        <begin position="9"/>
        <end position="28"/>
    </location>
</feature>
<gene>
    <name evidence="2" type="ORF">CWR43_07445</name>
    <name evidence="3" type="ORF">N2599_19980</name>
</gene>
<reference evidence="3" key="3">
    <citation type="submission" date="2022-09" db="EMBL/GenBank/DDBJ databases">
        <title>Australian commercial rhizobial inoculants.</title>
        <authorList>
            <person name="Kohlmeier M.G."/>
            <person name="O'Hara G.W."/>
            <person name="Colombi E."/>
            <person name="Ramsay J.P."/>
            <person name="Terpolilli J."/>
        </authorList>
    </citation>
    <scope>NUCLEOTIDE SEQUENCE</scope>
    <source>
        <strain evidence="3">WSM1592</strain>
    </source>
</reference>
<evidence type="ECO:0000256" key="1">
    <source>
        <dbReference type="SAM" id="Phobius"/>
    </source>
</evidence>